<evidence type="ECO:0000313" key="3">
    <source>
        <dbReference type="Proteomes" id="UP000194127"/>
    </source>
</evidence>
<organism evidence="2 3">
    <name type="scientific">Postia placenta MAD-698-R-SB12</name>
    <dbReference type="NCBI Taxonomy" id="670580"/>
    <lineage>
        <taxon>Eukaryota</taxon>
        <taxon>Fungi</taxon>
        <taxon>Dikarya</taxon>
        <taxon>Basidiomycota</taxon>
        <taxon>Agaricomycotina</taxon>
        <taxon>Agaricomycetes</taxon>
        <taxon>Polyporales</taxon>
        <taxon>Adustoporiaceae</taxon>
        <taxon>Rhodonia</taxon>
    </lineage>
</organism>
<dbReference type="AlphaFoldDB" id="A0A1X6MUT1"/>
<accession>A0A1X6MUT1</accession>
<evidence type="ECO:0000256" key="1">
    <source>
        <dbReference type="SAM" id="MobiDB-lite"/>
    </source>
</evidence>
<feature type="region of interest" description="Disordered" evidence="1">
    <location>
        <begin position="475"/>
        <end position="571"/>
    </location>
</feature>
<reference evidence="2 3" key="1">
    <citation type="submission" date="2017-04" db="EMBL/GenBank/DDBJ databases">
        <title>Genome Sequence of the Model Brown-Rot Fungus Postia placenta SB12.</title>
        <authorList>
            <consortium name="DOE Joint Genome Institute"/>
            <person name="Gaskell J."/>
            <person name="Kersten P."/>
            <person name="Larrondo L.F."/>
            <person name="Canessa P."/>
            <person name="Martinez D."/>
            <person name="Hibbett D."/>
            <person name="Schmoll M."/>
            <person name="Kubicek C.P."/>
            <person name="Martinez A.T."/>
            <person name="Yadav J."/>
            <person name="Master E."/>
            <person name="Magnuson J.K."/>
            <person name="James T."/>
            <person name="Yaver D."/>
            <person name="Berka R."/>
            <person name="Labutti K."/>
            <person name="Lipzen A."/>
            <person name="Aerts A."/>
            <person name="Barry K."/>
            <person name="Henrissat B."/>
            <person name="Blanchette R."/>
            <person name="Grigoriev I."/>
            <person name="Cullen D."/>
        </authorList>
    </citation>
    <scope>NUCLEOTIDE SEQUENCE [LARGE SCALE GENOMIC DNA]</scope>
    <source>
        <strain evidence="2 3">MAD-698-R-SB12</strain>
    </source>
</reference>
<dbReference type="RefSeq" id="XP_024336780.1">
    <property type="nucleotide sequence ID" value="XM_024482814.1"/>
</dbReference>
<protein>
    <submittedName>
        <fullName evidence="2">Uncharacterized protein</fullName>
    </submittedName>
</protein>
<feature type="region of interest" description="Disordered" evidence="1">
    <location>
        <begin position="138"/>
        <end position="205"/>
    </location>
</feature>
<feature type="region of interest" description="Disordered" evidence="1">
    <location>
        <begin position="235"/>
        <end position="271"/>
    </location>
</feature>
<feature type="region of interest" description="Disordered" evidence="1">
    <location>
        <begin position="372"/>
        <end position="397"/>
    </location>
</feature>
<feature type="compositionally biased region" description="Polar residues" evidence="1">
    <location>
        <begin position="235"/>
        <end position="257"/>
    </location>
</feature>
<proteinExistence type="predicted"/>
<dbReference type="GeneID" id="36327763"/>
<dbReference type="Proteomes" id="UP000194127">
    <property type="component" value="Unassembled WGS sequence"/>
</dbReference>
<feature type="region of interest" description="Disordered" evidence="1">
    <location>
        <begin position="30"/>
        <end position="114"/>
    </location>
</feature>
<name>A0A1X6MUT1_9APHY</name>
<dbReference type="OrthoDB" id="2138242at2759"/>
<keyword evidence="3" id="KW-1185">Reference proteome</keyword>
<evidence type="ECO:0000313" key="2">
    <source>
        <dbReference type="EMBL" id="OSX59986.1"/>
    </source>
</evidence>
<feature type="compositionally biased region" description="Polar residues" evidence="1">
    <location>
        <begin position="98"/>
        <end position="114"/>
    </location>
</feature>
<feature type="compositionally biased region" description="Low complexity" evidence="1">
    <location>
        <begin position="64"/>
        <end position="77"/>
    </location>
</feature>
<feature type="compositionally biased region" description="Low complexity" evidence="1">
    <location>
        <begin position="39"/>
        <end position="56"/>
    </location>
</feature>
<feature type="compositionally biased region" description="Low complexity" evidence="1">
    <location>
        <begin position="140"/>
        <end position="154"/>
    </location>
</feature>
<gene>
    <name evidence="2" type="ORF">POSPLADRAFT_1075417</name>
</gene>
<feature type="compositionally biased region" description="Basic and acidic residues" evidence="1">
    <location>
        <begin position="545"/>
        <end position="554"/>
    </location>
</feature>
<sequence>MGFTIMRDDPAALEQVRSMLTVKQKQKELIEQRRGSTASIVSTVPPSVNVVNAPQSSDDRQHAPRSAAPARAGGRSPNLQQAAADRRRSTAAGTSAAPQNHSGSSGTRHSSPNTLISAAQQPLPMPAASAENPTFVHTTSAPAPSHALPAPSISFGNRRRQLGGAKGKPADIVISPHGPQATHLQPAIQSAPPVPRADHGQGASGRYPGMAMPSLPQVGGAAPRYMTSRVPPTPTRLSMQRNAGPSHLSQASVSSIAGRSPPNPSIPIATSLVPPTPATLHHPHYTSEKSAFLAPFEMFYDALADSKQLKNWLGEQLQKSHALSASLQRQQEHLDEIVSAAVDRRTAAMREDIYSLHRRIEELEHGLQRATLGNQGYSPRAGAGAAKGKGKATNGASVAPEMYTFPPIEPHIRRPEPIRRIASPAELEARSFPNSQTASPVSFEIGRRMSVSAIRLDPRTPPVDASRKAYAHAARDLQGPGYHPPPGKDARSPKGGMAAARSHLHPSEDASARRGAGPRPSVSASTSAEGHLYREAKGSPASSDGKPEAARREAAYASPAGSRPRSPMDER</sequence>
<dbReference type="EMBL" id="KZ110601">
    <property type="protein sequence ID" value="OSX59986.1"/>
    <property type="molecule type" value="Genomic_DNA"/>
</dbReference>